<protein>
    <recommendedName>
        <fullName evidence="7">DUS-like FMN-binding domain-containing protein</fullName>
    </recommendedName>
</protein>
<name>H9B9U1_EIMTE</name>
<dbReference type="PANTHER" id="PTHR45936">
    <property type="entry name" value="TRNA-DIHYDROURIDINE(20) SYNTHASE [NAD(P)+]-LIKE"/>
    <property type="match status" value="1"/>
</dbReference>
<proteinExistence type="evidence at transcript level"/>
<evidence type="ECO:0000256" key="3">
    <source>
        <dbReference type="ARBA" id="ARBA00022643"/>
    </source>
</evidence>
<dbReference type="CDD" id="cd02801">
    <property type="entry name" value="DUS_like_FMN"/>
    <property type="match status" value="1"/>
</dbReference>
<evidence type="ECO:0000313" key="8">
    <source>
        <dbReference type="EMBL" id="AET50751.1"/>
    </source>
</evidence>
<keyword evidence="2" id="KW-0285">Flavoprotein</keyword>
<keyword evidence="4" id="KW-0819">tRNA processing</keyword>
<keyword evidence="5" id="KW-0560">Oxidoreductase</keyword>
<evidence type="ECO:0000259" key="7">
    <source>
        <dbReference type="Pfam" id="PF01207"/>
    </source>
</evidence>
<dbReference type="PANTHER" id="PTHR45936:SF1">
    <property type="entry name" value="TRNA-DIHYDROURIDINE(20) SYNTHASE [NAD(P)+]-LIKE"/>
    <property type="match status" value="1"/>
</dbReference>
<dbReference type="GO" id="GO:0050660">
    <property type="term" value="F:flavin adenine dinucleotide binding"/>
    <property type="evidence" value="ECO:0007669"/>
    <property type="project" value="InterPro"/>
</dbReference>
<feature type="region of interest" description="Disordered" evidence="6">
    <location>
        <begin position="118"/>
        <end position="190"/>
    </location>
</feature>
<dbReference type="InterPro" id="IPR013785">
    <property type="entry name" value="Aldolase_TIM"/>
</dbReference>
<feature type="compositionally biased region" description="Basic and acidic residues" evidence="6">
    <location>
        <begin position="171"/>
        <end position="184"/>
    </location>
</feature>
<evidence type="ECO:0000256" key="4">
    <source>
        <dbReference type="ARBA" id="ARBA00022694"/>
    </source>
</evidence>
<dbReference type="AlphaFoldDB" id="H9B9U1"/>
<comment type="cofactor">
    <cofactor evidence="1">
        <name>FMN</name>
        <dbReference type="ChEBI" id="CHEBI:58210"/>
    </cofactor>
</comment>
<dbReference type="VEuPathDB" id="ToxoDB:ETH2_1353300"/>
<dbReference type="InterPro" id="IPR052582">
    <property type="entry name" value="tRNA-DUS-like"/>
</dbReference>
<reference evidence="8" key="1">
    <citation type="journal article" date="2012" name="BMC Genomics">
        <title>Characterisation of full-length cDNA sequences provides insights into the Eimeria tenella transcriptome.</title>
        <authorList>
            <person name="Amiruddin N."/>
            <person name="Lee X.W."/>
            <person name="Blake D.P."/>
            <person name="Suzuki Y."/>
            <person name="Tay Y.L."/>
            <person name="Lim L.S."/>
            <person name="Tomley F.M."/>
            <person name="Watanabe J."/>
            <person name="Sugimoto C."/>
            <person name="Wan K.L."/>
        </authorList>
    </citation>
    <scope>NUCLEOTIDE SEQUENCE</scope>
    <source>
        <strain evidence="8">Houghton</strain>
    </source>
</reference>
<dbReference type="InterPro" id="IPR018517">
    <property type="entry name" value="tRNA_hU_synthase_CS"/>
</dbReference>
<dbReference type="InterPro" id="IPR035587">
    <property type="entry name" value="DUS-like_FMN-bd"/>
</dbReference>
<dbReference type="PROSITE" id="PS01136">
    <property type="entry name" value="UPF0034"/>
    <property type="match status" value="1"/>
</dbReference>
<dbReference type="GO" id="GO:0017150">
    <property type="term" value="F:tRNA dihydrouridine synthase activity"/>
    <property type="evidence" value="ECO:0007669"/>
    <property type="project" value="InterPro"/>
</dbReference>
<evidence type="ECO:0000256" key="2">
    <source>
        <dbReference type="ARBA" id="ARBA00022630"/>
    </source>
</evidence>
<feature type="compositionally biased region" description="Polar residues" evidence="6">
    <location>
        <begin position="78"/>
        <end position="101"/>
    </location>
</feature>
<evidence type="ECO:0000256" key="1">
    <source>
        <dbReference type="ARBA" id="ARBA00001917"/>
    </source>
</evidence>
<evidence type="ECO:0000256" key="6">
    <source>
        <dbReference type="SAM" id="MobiDB-lite"/>
    </source>
</evidence>
<dbReference type="GO" id="GO:0005737">
    <property type="term" value="C:cytoplasm"/>
    <property type="evidence" value="ECO:0007669"/>
    <property type="project" value="TreeGrafter"/>
</dbReference>
<organism evidence="8">
    <name type="scientific">Eimeria tenella</name>
    <name type="common">Coccidian parasite</name>
    <dbReference type="NCBI Taxonomy" id="5802"/>
    <lineage>
        <taxon>Eukaryota</taxon>
        <taxon>Sar</taxon>
        <taxon>Alveolata</taxon>
        <taxon>Apicomplexa</taxon>
        <taxon>Conoidasida</taxon>
        <taxon>Coccidia</taxon>
        <taxon>Eucoccidiorida</taxon>
        <taxon>Eimeriorina</taxon>
        <taxon>Eimeriidae</taxon>
        <taxon>Eimeria</taxon>
    </lineage>
</organism>
<dbReference type="Pfam" id="PF01207">
    <property type="entry name" value="Dus"/>
    <property type="match status" value="1"/>
</dbReference>
<feature type="domain" description="DUS-like FMN-binding" evidence="7">
    <location>
        <begin position="220"/>
        <end position="469"/>
    </location>
</feature>
<accession>H9B9U1</accession>
<feature type="compositionally biased region" description="Basic and acidic residues" evidence="6">
    <location>
        <begin position="10"/>
        <end position="24"/>
    </location>
</feature>
<dbReference type="SUPFAM" id="SSF51395">
    <property type="entry name" value="FMN-linked oxidoreductases"/>
    <property type="match status" value="1"/>
</dbReference>
<sequence length="553" mass="60591">MSAPATEGTVLHDSKSDHRDKPDQPYESSNTDDLAVKPPMQHLYVGQINKCPSPEPPDVTRTDLVKGPTDGTNIAAIASSSTLGQNQQKRCAPELTSSAEGGTSGAANGIYVASKLKHQVDSSSNSLQRHSKRSRTTEESSCEGAPIPETEDSTETSHHLHSTKAGILPEVPHEESERQSENERQSAQAGTQEMLNNDNLAEKYTSASVHALGLYNSSWILAPMVRISTLPFRLECLKYGADVVYTEEIVDRKLLDTKRHINKDFGTIEYISKSDRRCIFSTCELEKGKVILQLGTADATRALQAATVAIQDVAAVDINMGCPKSFSVKGGMGAALLQTPDLAMDILKTLVRNVPCPVTCKIRLLETMEETVDFARKCESTGIAAIAVHARKRHERPAHRANWQAFPLLRSALKIPLIANGDFLSAEDATRFQDSYHIGNLMFARGAMRDPSLFAQKKVVTTEGTAACSFERTAVLQDYIKRAVLCGSPYQSIKFTLQEMTARDSDKKLKLDLVAANSTAKLCDVFGLGDFYKSIEHVPYANTLNYYKHIDIG</sequence>
<dbReference type="Gene3D" id="3.20.20.70">
    <property type="entry name" value="Aldolase class I"/>
    <property type="match status" value="1"/>
</dbReference>
<feature type="region of interest" description="Disordered" evidence="6">
    <location>
        <begin position="1"/>
        <end position="106"/>
    </location>
</feature>
<keyword evidence="3" id="KW-0288">FMN</keyword>
<dbReference type="EMBL" id="JN987528">
    <property type="protein sequence ID" value="AET50751.1"/>
    <property type="molecule type" value="mRNA"/>
</dbReference>
<evidence type="ECO:0000256" key="5">
    <source>
        <dbReference type="ARBA" id="ARBA00023002"/>
    </source>
</evidence>
<dbReference type="VEuPathDB" id="ToxoDB:ETH_00022965"/>